<protein>
    <submittedName>
        <fullName evidence="7">Lysoplasmalogenase</fullName>
    </submittedName>
</protein>
<keyword evidence="5" id="KW-0472">Membrane</keyword>
<keyword evidence="6" id="KW-0732">Signal</keyword>
<evidence type="ECO:0000256" key="3">
    <source>
        <dbReference type="ARBA" id="ARBA00022692"/>
    </source>
</evidence>
<evidence type="ECO:0000256" key="5">
    <source>
        <dbReference type="ARBA" id="ARBA00023136"/>
    </source>
</evidence>
<evidence type="ECO:0000256" key="6">
    <source>
        <dbReference type="SAM" id="SignalP"/>
    </source>
</evidence>
<dbReference type="RefSeq" id="WP_005192399.1">
    <property type="nucleotide sequence ID" value="NZ_CP045804.1"/>
</dbReference>
<reference evidence="7" key="1">
    <citation type="journal article" date="2021" name="Nat. Microbiol.">
        <title>Cocultivation of an ultrasmall environmental parasitic bacterium with lytic ability against bacteria associated with wastewater foams.</title>
        <authorList>
            <person name="Batinovic S."/>
            <person name="Rose J.J.A."/>
            <person name="Ratcliffe J."/>
            <person name="Seviour R.J."/>
            <person name="Petrovski S."/>
        </authorList>
    </citation>
    <scope>NUCLEOTIDE SEQUENCE</scope>
    <source>
        <strain evidence="7">CON44</strain>
    </source>
</reference>
<proteinExistence type="inferred from homology"/>
<comment type="subcellular location">
    <subcellularLocation>
        <location evidence="1">Membrane</location>
        <topology evidence="1">Multi-pass membrane protein</topology>
    </subcellularLocation>
</comment>
<name>A0A857L1W0_9ACTN</name>
<gene>
    <name evidence="7" type="ORF">GII30_16325</name>
</gene>
<keyword evidence="3" id="KW-0812">Transmembrane</keyword>
<comment type="similarity">
    <text evidence="2">Belongs to the TMEM86 family.</text>
</comment>
<dbReference type="Pfam" id="PF07947">
    <property type="entry name" value="YhhN"/>
    <property type="match status" value="1"/>
</dbReference>
<dbReference type="InterPro" id="IPR012506">
    <property type="entry name" value="TMEM86B-like"/>
</dbReference>
<evidence type="ECO:0000313" key="7">
    <source>
        <dbReference type="EMBL" id="QHN40499.1"/>
    </source>
</evidence>
<keyword evidence="4" id="KW-1133">Transmembrane helix</keyword>
<evidence type="ECO:0000256" key="4">
    <source>
        <dbReference type="ARBA" id="ARBA00022989"/>
    </source>
</evidence>
<feature type="chain" id="PRO_5039159893" evidence="6">
    <location>
        <begin position="28"/>
        <end position="232"/>
    </location>
</feature>
<evidence type="ECO:0000256" key="2">
    <source>
        <dbReference type="ARBA" id="ARBA00007375"/>
    </source>
</evidence>
<feature type="signal peptide" evidence="6">
    <location>
        <begin position="1"/>
        <end position="27"/>
    </location>
</feature>
<sequence>MAPSFRKPSRTTVTAGIYALTAAAATAAGASGNRTLAAWTKPLPMLVLGAATVPAVREHGTAPADAALLAGAIGFSAAGDRAMLLEEFGTDDAAKERHLAIGAGLFAGAQASLCGLLARRGARVRAKTLTPRMVLLGESAAILAVKNRPALTVLGPYGNSLAVMSALASDAPNPQPALRAGGLLFVLSDLAIINRRYLLTGRRSRTAAEAWVLGSYFAAQWLLVTSLSKPLR</sequence>
<dbReference type="EMBL" id="CP045810">
    <property type="protein sequence ID" value="QHN40499.1"/>
    <property type="molecule type" value="Genomic_DNA"/>
</dbReference>
<dbReference type="AlphaFoldDB" id="A0A857L1W0"/>
<accession>A0A857L1W0</accession>
<dbReference type="GO" id="GO:0016020">
    <property type="term" value="C:membrane"/>
    <property type="evidence" value="ECO:0007669"/>
    <property type="project" value="UniProtKB-SubCell"/>
</dbReference>
<evidence type="ECO:0000256" key="1">
    <source>
        <dbReference type="ARBA" id="ARBA00004141"/>
    </source>
</evidence>
<organism evidence="7">
    <name type="scientific">Gordonia amarae</name>
    <dbReference type="NCBI Taxonomy" id="36821"/>
    <lineage>
        <taxon>Bacteria</taxon>
        <taxon>Bacillati</taxon>
        <taxon>Actinomycetota</taxon>
        <taxon>Actinomycetes</taxon>
        <taxon>Mycobacteriales</taxon>
        <taxon>Gordoniaceae</taxon>
        <taxon>Gordonia</taxon>
    </lineage>
</organism>